<evidence type="ECO:0000256" key="2">
    <source>
        <dbReference type="SAM" id="MobiDB-lite"/>
    </source>
</evidence>
<evidence type="ECO:0000256" key="1">
    <source>
        <dbReference type="ARBA" id="ARBA00005721"/>
    </source>
</evidence>
<proteinExistence type="inferred from homology"/>
<dbReference type="Pfam" id="PF03780">
    <property type="entry name" value="Asp23"/>
    <property type="match status" value="1"/>
</dbReference>
<comment type="similarity">
    <text evidence="1">Belongs to the asp23 family.</text>
</comment>
<dbReference type="AlphaFoldDB" id="A0A3D9ZV33"/>
<dbReference type="RefSeq" id="WP_116077020.1">
    <property type="nucleotide sequence ID" value="NZ_BONB01000162.1"/>
</dbReference>
<dbReference type="EMBL" id="QUMQ01000001">
    <property type="protein sequence ID" value="REG01038.1"/>
    <property type="molecule type" value="Genomic_DNA"/>
</dbReference>
<dbReference type="PANTHER" id="PTHR34297:SF3">
    <property type="entry name" value="ALKALINE SHOCK PROTEIN 23"/>
    <property type="match status" value="1"/>
</dbReference>
<dbReference type="InterPro" id="IPR005531">
    <property type="entry name" value="Asp23"/>
</dbReference>
<name>A0A3D9ZV33_9ACTN</name>
<accession>A0A3D9ZV33</accession>
<evidence type="ECO:0000313" key="3">
    <source>
        <dbReference type="EMBL" id="REG01038.1"/>
    </source>
</evidence>
<dbReference type="OrthoDB" id="9808942at2"/>
<feature type="region of interest" description="Disordered" evidence="2">
    <location>
        <begin position="1"/>
        <end position="30"/>
    </location>
</feature>
<keyword evidence="4" id="KW-1185">Reference proteome</keyword>
<evidence type="ECO:0000313" key="4">
    <source>
        <dbReference type="Proteomes" id="UP000256913"/>
    </source>
</evidence>
<feature type="compositionally biased region" description="Basic and acidic residues" evidence="2">
    <location>
        <begin position="12"/>
        <end position="28"/>
    </location>
</feature>
<protein>
    <submittedName>
        <fullName evidence="3">Putative alkaline shock family protein YloU</fullName>
    </submittedName>
</protein>
<gene>
    <name evidence="3" type="ORF">DFJ67_7110</name>
</gene>
<sequence length="157" mass="16314">MTQTAGMNDQRTGAERDPEHARRIRDGGNDGGRITVADGVVEKIAAMAAREVPGVFAMGTGASRTRGAIRDMVPGTSASSSQGVGVEVGENEAAVDLDLVVEYGVSANELGRGIQRNVKSSVERMTGYDVVEVNVNINDIHLPNDGGDGSSGESRVS</sequence>
<organism evidence="3 4">
    <name type="scientific">Asanoa ferruginea</name>
    <dbReference type="NCBI Taxonomy" id="53367"/>
    <lineage>
        <taxon>Bacteria</taxon>
        <taxon>Bacillati</taxon>
        <taxon>Actinomycetota</taxon>
        <taxon>Actinomycetes</taxon>
        <taxon>Micromonosporales</taxon>
        <taxon>Micromonosporaceae</taxon>
        <taxon>Asanoa</taxon>
    </lineage>
</organism>
<comment type="caution">
    <text evidence="3">The sequence shown here is derived from an EMBL/GenBank/DDBJ whole genome shotgun (WGS) entry which is preliminary data.</text>
</comment>
<reference evidence="3 4" key="1">
    <citation type="submission" date="2018-08" db="EMBL/GenBank/DDBJ databases">
        <title>Sequencing the genomes of 1000 actinobacteria strains.</title>
        <authorList>
            <person name="Klenk H.-P."/>
        </authorList>
    </citation>
    <scope>NUCLEOTIDE SEQUENCE [LARGE SCALE GENOMIC DNA]</scope>
    <source>
        <strain evidence="3 4">DSM 44099</strain>
    </source>
</reference>
<feature type="compositionally biased region" description="Polar residues" evidence="2">
    <location>
        <begin position="1"/>
        <end position="11"/>
    </location>
</feature>
<dbReference type="Proteomes" id="UP000256913">
    <property type="component" value="Unassembled WGS sequence"/>
</dbReference>
<dbReference type="PANTHER" id="PTHR34297">
    <property type="entry name" value="HYPOTHETICAL CYTOSOLIC PROTEIN-RELATED"/>
    <property type="match status" value="1"/>
</dbReference>